<evidence type="ECO:0000256" key="1">
    <source>
        <dbReference type="ARBA" id="ARBA00022729"/>
    </source>
</evidence>
<keyword evidence="1" id="KW-0732">Signal</keyword>
<reference evidence="3 4" key="1">
    <citation type="submission" date="2020-10" db="EMBL/GenBank/DDBJ databases">
        <title>The genome sequence of Chitinilyticum litopenaei 4Y14.</title>
        <authorList>
            <person name="Liu Y."/>
        </authorList>
    </citation>
    <scope>NUCLEOTIDE SEQUENCE [LARGE SCALE GENOMIC DNA]</scope>
    <source>
        <strain evidence="3 4">4Y14</strain>
    </source>
</reference>
<feature type="domain" description="Solute-binding protein family 3/N-terminal" evidence="2">
    <location>
        <begin position="20"/>
        <end position="251"/>
    </location>
</feature>
<dbReference type="PANTHER" id="PTHR35936:SF19">
    <property type="entry name" value="AMINO-ACID-BINDING PROTEIN YXEM-RELATED"/>
    <property type="match status" value="1"/>
</dbReference>
<dbReference type="SMART" id="SM00062">
    <property type="entry name" value="PBPb"/>
    <property type="match status" value="1"/>
</dbReference>
<accession>A0A8J7FPE0</accession>
<proteinExistence type="predicted"/>
<evidence type="ECO:0000259" key="2">
    <source>
        <dbReference type="SMART" id="SM00062"/>
    </source>
</evidence>
<dbReference type="InterPro" id="IPR001638">
    <property type="entry name" value="Solute-binding_3/MltF_N"/>
</dbReference>
<dbReference type="EMBL" id="JADFUA010000001">
    <property type="protein sequence ID" value="MBE9608121.1"/>
    <property type="molecule type" value="Genomic_DNA"/>
</dbReference>
<dbReference type="PANTHER" id="PTHR35936">
    <property type="entry name" value="MEMBRANE-BOUND LYTIC MUREIN TRANSGLYCOSYLASE F"/>
    <property type="match status" value="1"/>
</dbReference>
<dbReference type="Gene3D" id="3.40.190.10">
    <property type="entry name" value="Periplasmic binding protein-like II"/>
    <property type="match status" value="2"/>
</dbReference>
<evidence type="ECO:0000313" key="4">
    <source>
        <dbReference type="Proteomes" id="UP000604481"/>
    </source>
</evidence>
<evidence type="ECO:0000313" key="3">
    <source>
        <dbReference type="EMBL" id="MBE9608121.1"/>
    </source>
</evidence>
<gene>
    <name evidence="3" type="ORF">INR99_02055</name>
</gene>
<protein>
    <submittedName>
        <fullName evidence="3">Transporter substrate-binding domain-containing protein</fullName>
    </submittedName>
</protein>
<keyword evidence="4" id="KW-1185">Reference proteome</keyword>
<dbReference type="RefSeq" id="WP_194114622.1">
    <property type="nucleotide sequence ID" value="NZ_JADFUA010000001.1"/>
</dbReference>
<sequence length="255" mass="28191">MRLIAHLITLLLPATLAASTLTLRTYGRASPPFFETGAATQLTKGACPELFAALTRVQPELRFTGQTQNMSLALIEKGLEQHSIDVACSFGRTREREMIADYLLPLWQSRHKLLVRQDDTVQISSLAELAVLSRASPVIVRRSSVYAERLRLAGVSIDDSSSDSPALLQKLLAGRSRFLYSDEHQLAALIESAGQTGKVRILPATLHSEPLYLIVSKGTSEAARTQLRQAMQALRDSGDYQRILQRYHLEAPTQP</sequence>
<name>A0A8J7FPE0_9NEIS</name>
<comment type="caution">
    <text evidence="3">The sequence shown here is derived from an EMBL/GenBank/DDBJ whole genome shotgun (WGS) entry which is preliminary data.</text>
</comment>
<dbReference type="Proteomes" id="UP000604481">
    <property type="component" value="Unassembled WGS sequence"/>
</dbReference>
<dbReference type="AlphaFoldDB" id="A0A8J7FPE0"/>
<dbReference type="SUPFAM" id="SSF53850">
    <property type="entry name" value="Periplasmic binding protein-like II"/>
    <property type="match status" value="1"/>
</dbReference>
<organism evidence="3 4">
    <name type="scientific">Chitinilyticum piscinae</name>
    <dbReference type="NCBI Taxonomy" id="2866724"/>
    <lineage>
        <taxon>Bacteria</taxon>
        <taxon>Pseudomonadati</taxon>
        <taxon>Pseudomonadota</taxon>
        <taxon>Betaproteobacteria</taxon>
        <taxon>Neisseriales</taxon>
        <taxon>Chitinibacteraceae</taxon>
        <taxon>Chitinilyticum</taxon>
    </lineage>
</organism>
<dbReference type="Pfam" id="PF00497">
    <property type="entry name" value="SBP_bac_3"/>
    <property type="match status" value="1"/>
</dbReference>